<name>A0AAV6US86_9ARAC</name>
<organism evidence="1 2">
    <name type="scientific">Oedothorax gibbosus</name>
    <dbReference type="NCBI Taxonomy" id="931172"/>
    <lineage>
        <taxon>Eukaryota</taxon>
        <taxon>Metazoa</taxon>
        <taxon>Ecdysozoa</taxon>
        <taxon>Arthropoda</taxon>
        <taxon>Chelicerata</taxon>
        <taxon>Arachnida</taxon>
        <taxon>Araneae</taxon>
        <taxon>Araneomorphae</taxon>
        <taxon>Entelegynae</taxon>
        <taxon>Araneoidea</taxon>
        <taxon>Linyphiidae</taxon>
        <taxon>Erigoninae</taxon>
        <taxon>Oedothorax</taxon>
    </lineage>
</organism>
<evidence type="ECO:0000313" key="2">
    <source>
        <dbReference type="Proteomes" id="UP000827092"/>
    </source>
</evidence>
<proteinExistence type="predicted"/>
<protein>
    <submittedName>
        <fullName evidence="1">Uncharacterized protein</fullName>
    </submittedName>
</protein>
<reference evidence="1 2" key="1">
    <citation type="journal article" date="2022" name="Nat. Ecol. Evol.">
        <title>A masculinizing supergene underlies an exaggerated male reproductive morph in a spider.</title>
        <authorList>
            <person name="Hendrickx F."/>
            <person name="De Corte Z."/>
            <person name="Sonet G."/>
            <person name="Van Belleghem S.M."/>
            <person name="Kostlbacher S."/>
            <person name="Vangestel C."/>
        </authorList>
    </citation>
    <scope>NUCLEOTIDE SEQUENCE [LARGE SCALE GENOMIC DNA]</scope>
    <source>
        <strain evidence="1">W744_W776</strain>
    </source>
</reference>
<accession>A0AAV6US86</accession>
<gene>
    <name evidence="1" type="ORF">JTE90_004866</name>
</gene>
<evidence type="ECO:0000313" key="1">
    <source>
        <dbReference type="EMBL" id="KAG8187120.1"/>
    </source>
</evidence>
<dbReference type="AlphaFoldDB" id="A0AAV6US86"/>
<keyword evidence="2" id="KW-1185">Reference proteome</keyword>
<dbReference type="Proteomes" id="UP000827092">
    <property type="component" value="Unassembled WGS sequence"/>
</dbReference>
<dbReference type="EMBL" id="JAFNEN010000278">
    <property type="protein sequence ID" value="KAG8187120.1"/>
    <property type="molecule type" value="Genomic_DNA"/>
</dbReference>
<comment type="caution">
    <text evidence="1">The sequence shown here is derived from an EMBL/GenBank/DDBJ whole genome shotgun (WGS) entry which is preliminary data.</text>
</comment>
<sequence length="108" mass="11358">MFCQYGLLSSPSCCSLCNVDPVPFQIVLVLACSSVNRDRKGKWSIAQTSLICVVCVCELPLLAVPTGNHGKSFGGVPRANAVLGTYTHPLGISSPIGGSSVSYKSIKR</sequence>